<organism evidence="2 3">
    <name type="scientific">Methylorubrum podarium</name>
    <dbReference type="NCBI Taxonomy" id="200476"/>
    <lineage>
        <taxon>Bacteria</taxon>
        <taxon>Pseudomonadati</taxon>
        <taxon>Pseudomonadota</taxon>
        <taxon>Alphaproteobacteria</taxon>
        <taxon>Hyphomicrobiales</taxon>
        <taxon>Methylobacteriaceae</taxon>
        <taxon>Methylorubrum</taxon>
    </lineage>
</organism>
<dbReference type="Proteomes" id="UP001480955">
    <property type="component" value="Unassembled WGS sequence"/>
</dbReference>
<protein>
    <submittedName>
        <fullName evidence="2">Uncharacterized protein</fullName>
    </submittedName>
</protein>
<sequence>MARRTRVTSSIPSASEGAYALERERLAGRHQAGEDARVGGADGVSERGARGGQAGAPAEEGVPLDSAIDAMLAAGGVDAVTRVRLSEARRAISEGAHGAAAADGFEGQSLSRALFRFVMPRLHHPEVLRAERHRALLEDLADGLAADGGDGVVREGALVVYRELRRLALLRAGRNALVEG</sequence>
<evidence type="ECO:0000313" key="3">
    <source>
        <dbReference type="Proteomes" id="UP001480955"/>
    </source>
</evidence>
<name>A0ABV1QK69_9HYPH</name>
<keyword evidence="3" id="KW-1185">Reference proteome</keyword>
<dbReference type="EMBL" id="JBELQE010000048">
    <property type="protein sequence ID" value="MER2249767.1"/>
    <property type="molecule type" value="Genomic_DNA"/>
</dbReference>
<dbReference type="RefSeq" id="WP_350393432.1">
    <property type="nucleotide sequence ID" value="NZ_JBELQE010000048.1"/>
</dbReference>
<gene>
    <name evidence="2" type="ORF">ABS772_07550</name>
</gene>
<accession>A0ABV1QK69</accession>
<reference evidence="2 3" key="1">
    <citation type="submission" date="2024-06" db="EMBL/GenBank/DDBJ databases">
        <authorList>
            <person name="Campbell A.G."/>
        </authorList>
    </citation>
    <scope>NUCLEOTIDE SEQUENCE [LARGE SCALE GENOMIC DNA]</scope>
    <source>
        <strain evidence="2 3">EM12</strain>
    </source>
</reference>
<evidence type="ECO:0000256" key="1">
    <source>
        <dbReference type="SAM" id="MobiDB-lite"/>
    </source>
</evidence>
<proteinExistence type="predicted"/>
<evidence type="ECO:0000313" key="2">
    <source>
        <dbReference type="EMBL" id="MER2249767.1"/>
    </source>
</evidence>
<comment type="caution">
    <text evidence="2">The sequence shown here is derived from an EMBL/GenBank/DDBJ whole genome shotgun (WGS) entry which is preliminary data.</text>
</comment>
<feature type="region of interest" description="Disordered" evidence="1">
    <location>
        <begin position="29"/>
        <end position="60"/>
    </location>
</feature>